<comment type="caution">
    <text evidence="1">The sequence shown here is derived from an EMBL/GenBank/DDBJ whole genome shotgun (WGS) entry which is preliminary data.</text>
</comment>
<dbReference type="EMBL" id="BMAW01076648">
    <property type="protein sequence ID" value="GFU02473.1"/>
    <property type="molecule type" value="Genomic_DNA"/>
</dbReference>
<dbReference type="GO" id="GO:0071897">
    <property type="term" value="P:DNA biosynthetic process"/>
    <property type="evidence" value="ECO:0007669"/>
    <property type="project" value="UniProtKB-ARBA"/>
</dbReference>
<accession>A0A8X6Q253</accession>
<dbReference type="PANTHER" id="PTHR24559">
    <property type="entry name" value="TRANSPOSON TY3-I GAG-POL POLYPROTEIN"/>
    <property type="match status" value="1"/>
</dbReference>
<dbReference type="Proteomes" id="UP000887013">
    <property type="component" value="Unassembled WGS sequence"/>
</dbReference>
<protein>
    <submittedName>
        <fullName evidence="1">Transposon Ty3-I Gag-Pol polyprotein</fullName>
    </submittedName>
</protein>
<name>A0A8X6Q253_NEPPI</name>
<dbReference type="Gene3D" id="3.10.10.10">
    <property type="entry name" value="HIV Type 1 Reverse Transcriptase, subunit A, domain 1"/>
    <property type="match status" value="1"/>
</dbReference>
<dbReference type="InterPro" id="IPR043128">
    <property type="entry name" value="Rev_trsase/Diguanyl_cyclase"/>
</dbReference>
<keyword evidence="2" id="KW-1185">Reference proteome</keyword>
<dbReference type="SUPFAM" id="SSF56672">
    <property type="entry name" value="DNA/RNA polymerases"/>
    <property type="match status" value="1"/>
</dbReference>
<dbReference type="AlphaFoldDB" id="A0A8X6Q253"/>
<proteinExistence type="predicted"/>
<reference evidence="1" key="1">
    <citation type="submission" date="2020-08" db="EMBL/GenBank/DDBJ databases">
        <title>Multicomponent nature underlies the extraordinary mechanical properties of spider dragline silk.</title>
        <authorList>
            <person name="Kono N."/>
            <person name="Nakamura H."/>
            <person name="Mori M."/>
            <person name="Yoshida Y."/>
            <person name="Ohtoshi R."/>
            <person name="Malay A.D."/>
            <person name="Moran D.A.P."/>
            <person name="Tomita M."/>
            <person name="Numata K."/>
            <person name="Arakawa K."/>
        </authorList>
    </citation>
    <scope>NUCLEOTIDE SEQUENCE</scope>
</reference>
<dbReference type="OrthoDB" id="6932368at2759"/>
<dbReference type="InterPro" id="IPR043502">
    <property type="entry name" value="DNA/RNA_pol_sf"/>
</dbReference>
<dbReference type="InterPro" id="IPR053134">
    <property type="entry name" value="RNA-dir_DNA_polymerase"/>
</dbReference>
<dbReference type="PANTHER" id="PTHR24559:SF450">
    <property type="entry name" value="RNA-DIRECTED DNA POLYMERASE HOMOLOG"/>
    <property type="match status" value="1"/>
</dbReference>
<dbReference type="Gene3D" id="3.30.70.270">
    <property type="match status" value="1"/>
</dbReference>
<sequence>MKIANVEFQNMIQLGHLHFLRNASPLYMVTIKGTLEWNPIGDFLALNALAVKERYTISCIADFTSELHRATIFSHIDLIKLYHQIQINPDDIPKTAICIPFKLFESSRMQF</sequence>
<evidence type="ECO:0000313" key="1">
    <source>
        <dbReference type="EMBL" id="GFU02473.1"/>
    </source>
</evidence>
<evidence type="ECO:0000313" key="2">
    <source>
        <dbReference type="Proteomes" id="UP000887013"/>
    </source>
</evidence>
<organism evidence="1 2">
    <name type="scientific">Nephila pilipes</name>
    <name type="common">Giant wood spider</name>
    <name type="synonym">Nephila maculata</name>
    <dbReference type="NCBI Taxonomy" id="299642"/>
    <lineage>
        <taxon>Eukaryota</taxon>
        <taxon>Metazoa</taxon>
        <taxon>Ecdysozoa</taxon>
        <taxon>Arthropoda</taxon>
        <taxon>Chelicerata</taxon>
        <taxon>Arachnida</taxon>
        <taxon>Araneae</taxon>
        <taxon>Araneomorphae</taxon>
        <taxon>Entelegynae</taxon>
        <taxon>Araneoidea</taxon>
        <taxon>Nephilidae</taxon>
        <taxon>Nephila</taxon>
    </lineage>
</organism>
<gene>
    <name evidence="1" type="primary">TY3B-I_1098</name>
    <name evidence="1" type="ORF">NPIL_432501</name>
</gene>